<protein>
    <submittedName>
        <fullName evidence="3">Proline racemase</fullName>
    </submittedName>
</protein>
<dbReference type="RefSeq" id="WP_091161284.1">
    <property type="nucleotide sequence ID" value="NZ_FNOT01000019.1"/>
</dbReference>
<dbReference type="PIRSF" id="PIRSF029792">
    <property type="entry name" value="Pro_racemase"/>
    <property type="match status" value="1"/>
</dbReference>
<dbReference type="EMBL" id="FNOT01000019">
    <property type="protein sequence ID" value="SDZ06942.1"/>
    <property type="molecule type" value="Genomic_DNA"/>
</dbReference>
<dbReference type="STRING" id="1137993.SAMN05660209_04550"/>
<sequence length="360" mass="38062">MGTPTSTGTTTITSIDVHAEGEPGRILLGAHLLVRGTTWPERMRWCATELDWLRRLLLREPRGHPAMCAVLVLPPLDPGADVGIIVLEQGGFRPMSGSNTMCAVTALLETGSLPATEPETVVRIDTAVGPVEANARVEGGRVRWVRVRNVPSFAVALDERIDVPEYGTVAADIAFGGQFYVQARAADLGVALGPEHAPAIARAGTALLAAAREQVPVAHPEKPDVNEIALVMLHGPGDSAGVSGRNSVVLPAGRITLDDPASWRGTLDRSPCGTGTCARMAALHARGELELGVPFVHQGVLGTTFRGLLHERTTVGGRDAVVPSIQGRAWITGYAQHVLQPDDPFPTGLTVGDIWSTVRD</sequence>
<comment type="similarity">
    <text evidence="1">Belongs to the proline racemase family.</text>
</comment>
<dbReference type="SUPFAM" id="SSF54506">
    <property type="entry name" value="Diaminopimelate epimerase-like"/>
    <property type="match status" value="1"/>
</dbReference>
<feature type="active site" description="Proton donor" evidence="2">
    <location>
        <position position="272"/>
    </location>
</feature>
<gene>
    <name evidence="3" type="ORF">SAMN05660209_04550</name>
</gene>
<dbReference type="PANTHER" id="PTHR33442">
    <property type="entry name" value="TRANS-3-HYDROXY-L-PROLINE DEHYDRATASE"/>
    <property type="match status" value="1"/>
</dbReference>
<organism evidence="3 4">
    <name type="scientific">Geodermatophilus africanus</name>
    <dbReference type="NCBI Taxonomy" id="1137993"/>
    <lineage>
        <taxon>Bacteria</taxon>
        <taxon>Bacillati</taxon>
        <taxon>Actinomycetota</taxon>
        <taxon>Actinomycetes</taxon>
        <taxon>Geodermatophilales</taxon>
        <taxon>Geodermatophilaceae</taxon>
        <taxon>Geodermatophilus</taxon>
    </lineage>
</organism>
<dbReference type="Pfam" id="PF05544">
    <property type="entry name" value="Pro_racemase"/>
    <property type="match status" value="1"/>
</dbReference>
<dbReference type="AlphaFoldDB" id="A0A1H3Q099"/>
<accession>A0A1H3Q099</accession>
<dbReference type="PANTHER" id="PTHR33442:SF5">
    <property type="entry name" value="BIFUNCTIONAL TRANS-3-HYDROXY-L-PROLINE DEHYDRATASE_2-EPIMERASE"/>
    <property type="match status" value="1"/>
</dbReference>
<evidence type="ECO:0000313" key="3">
    <source>
        <dbReference type="EMBL" id="SDZ06942.1"/>
    </source>
</evidence>
<proteinExistence type="inferred from homology"/>
<dbReference type="Gene3D" id="3.10.310.10">
    <property type="entry name" value="Diaminopimelate Epimerase, Chain A, domain 1"/>
    <property type="match status" value="2"/>
</dbReference>
<name>A0A1H3Q099_9ACTN</name>
<dbReference type="Proteomes" id="UP000198921">
    <property type="component" value="Unassembled WGS sequence"/>
</dbReference>
<feature type="active site" description="Proton acceptor" evidence="2">
    <location>
        <position position="96"/>
    </location>
</feature>
<evidence type="ECO:0000256" key="1">
    <source>
        <dbReference type="ARBA" id="ARBA00007529"/>
    </source>
</evidence>
<dbReference type="GO" id="GO:0047580">
    <property type="term" value="F:4-hydroxyproline epimerase activity"/>
    <property type="evidence" value="ECO:0007669"/>
    <property type="project" value="TreeGrafter"/>
</dbReference>
<reference evidence="4" key="1">
    <citation type="submission" date="2016-10" db="EMBL/GenBank/DDBJ databases">
        <authorList>
            <person name="Varghese N."/>
            <person name="Submissions S."/>
        </authorList>
    </citation>
    <scope>NUCLEOTIDE SEQUENCE [LARGE SCALE GENOMIC DNA]</scope>
    <source>
        <strain evidence="4">DSM 45422</strain>
    </source>
</reference>
<keyword evidence="4" id="KW-1185">Reference proteome</keyword>
<dbReference type="SFLD" id="SFLDS00028">
    <property type="entry name" value="Proline_Racemase"/>
    <property type="match status" value="1"/>
</dbReference>
<dbReference type="InterPro" id="IPR008794">
    <property type="entry name" value="Pro_racemase_fam"/>
</dbReference>
<evidence type="ECO:0000256" key="2">
    <source>
        <dbReference type="PIRSR" id="PIRSR029792-1"/>
    </source>
</evidence>
<evidence type="ECO:0000313" key="4">
    <source>
        <dbReference type="Proteomes" id="UP000198921"/>
    </source>
</evidence>
<dbReference type="OrthoDB" id="181267at2"/>